<proteinExistence type="predicted"/>
<dbReference type="AlphaFoldDB" id="A0A4R5DM52"/>
<gene>
    <name evidence="2" type="ORF">E0F88_11785</name>
</gene>
<accession>A0A4R5DM52</accession>
<feature type="signal peptide" evidence="1">
    <location>
        <begin position="1"/>
        <end position="18"/>
    </location>
</feature>
<name>A0A4R5DM52_9BACT</name>
<dbReference type="NCBIfam" id="TIGR04131">
    <property type="entry name" value="Bac_Flav_CTERM"/>
    <property type="match status" value="1"/>
</dbReference>
<organism evidence="2 3">
    <name type="scientific">Dyadobacter psychrotolerans</name>
    <dbReference type="NCBI Taxonomy" id="2541721"/>
    <lineage>
        <taxon>Bacteria</taxon>
        <taxon>Pseudomonadati</taxon>
        <taxon>Bacteroidota</taxon>
        <taxon>Cytophagia</taxon>
        <taxon>Cytophagales</taxon>
        <taxon>Spirosomataceae</taxon>
        <taxon>Dyadobacter</taxon>
    </lineage>
</organism>
<keyword evidence="3" id="KW-1185">Reference proteome</keyword>
<evidence type="ECO:0000313" key="3">
    <source>
        <dbReference type="Proteomes" id="UP000294850"/>
    </source>
</evidence>
<dbReference type="Pfam" id="PF13585">
    <property type="entry name" value="CHU_C"/>
    <property type="match status" value="1"/>
</dbReference>
<evidence type="ECO:0000313" key="2">
    <source>
        <dbReference type="EMBL" id="TDE15199.1"/>
    </source>
</evidence>
<comment type="caution">
    <text evidence="2">The sequence shown here is derived from an EMBL/GenBank/DDBJ whole genome shotgun (WGS) entry which is preliminary data.</text>
</comment>
<protein>
    <submittedName>
        <fullName evidence="2">Gliding motility-associated C-terminal domain-containing protein</fullName>
    </submittedName>
</protein>
<dbReference type="Proteomes" id="UP000294850">
    <property type="component" value="Unassembled WGS sequence"/>
</dbReference>
<sequence length="670" mass="74605">MKKLLFKLFLLTPLLTTAQENIGFERSNFDGWVLSHGQVFASSAGMIFKNEVAGTLNDGHKIMSLADGRDPKVGIATVAPGSRYSVRIGNAQNGNNFDKISTSFFATEQNSLFRYQFAVVMEDPGHDKEQQPAFSITVQIDGQTSPCGFYEVASGRGIPGFQAVKETVFRDWTTGSIDLRQYIGKRVTISIRTNDCTQGAHWGYGYFDSELTKAEVKTVVYCQEDSTVVLSAPEGFSGYEWFNGQKTRQIKTKVVKDQTIFVNLLPFSSLGEDCRFRLDFKPVLPLEPAPITVSGCEGETLLIANKKIKAVKSETIYIRIPRAGYCDSIQTVHLNITPRPVTNQQLTICEGDFILVGTKRHKQTGIYSDTLKVTGRCDSIVNTQLTLKLLARSTVNVSICEEEYYTLGDTLISHSGRYTRRIHRLNLCDSIATVHLSVKPIARTQIERLLCQGDSILIGSTFLNAAGTFTVRIQRSFACDSIVTISIQMRDKIPLSQSAPQSQNFTLTLGQSRQLSGEINAAGIFTYNWTADKGILDCASCPSNTVSPIHTTNYVLTYNEGSTCQSSTAIRVVVKPCPMSFPDVFTPNGDNKNEVFQVFCDCIGRIENYQVYNRWGEVIYALRDTEFKNNLWNGFTNSQPAPIGLYYFTIKVRYSNGEQGEERGAFRLAR</sequence>
<dbReference type="EMBL" id="SMFL01000004">
    <property type="protein sequence ID" value="TDE15199.1"/>
    <property type="molecule type" value="Genomic_DNA"/>
</dbReference>
<dbReference type="RefSeq" id="WP_131958462.1">
    <property type="nucleotide sequence ID" value="NZ_SMFL01000004.1"/>
</dbReference>
<evidence type="ECO:0000256" key="1">
    <source>
        <dbReference type="SAM" id="SignalP"/>
    </source>
</evidence>
<feature type="chain" id="PRO_5020869133" evidence="1">
    <location>
        <begin position="19"/>
        <end position="670"/>
    </location>
</feature>
<reference evidence="2 3" key="1">
    <citation type="submission" date="2019-03" db="EMBL/GenBank/DDBJ databases">
        <title>Dyadobacter AR-3-6 sp. nov., isolated from arctic soil.</title>
        <authorList>
            <person name="Chaudhary D.K."/>
        </authorList>
    </citation>
    <scope>NUCLEOTIDE SEQUENCE [LARGE SCALE GENOMIC DNA]</scope>
    <source>
        <strain evidence="2 3">AR-3-6</strain>
    </source>
</reference>
<dbReference type="OrthoDB" id="1490014at2"/>
<keyword evidence="1" id="KW-0732">Signal</keyword>
<dbReference type="InterPro" id="IPR026341">
    <property type="entry name" value="T9SS_type_B"/>
</dbReference>